<proteinExistence type="predicted"/>
<protein>
    <submittedName>
        <fullName evidence="2">Uncharacterized protein</fullName>
    </submittedName>
</protein>
<name>A0AAD7SHE2_9TELE</name>
<comment type="caution">
    <text evidence="2">The sequence shown here is derived from an EMBL/GenBank/DDBJ whole genome shotgun (WGS) entry which is preliminary data.</text>
</comment>
<reference evidence="2" key="1">
    <citation type="journal article" date="2023" name="Science">
        <title>Genome structures resolve the early diversification of teleost fishes.</title>
        <authorList>
            <person name="Parey E."/>
            <person name="Louis A."/>
            <person name="Montfort J."/>
            <person name="Bouchez O."/>
            <person name="Roques C."/>
            <person name="Iampietro C."/>
            <person name="Lluch J."/>
            <person name="Castinel A."/>
            <person name="Donnadieu C."/>
            <person name="Desvignes T."/>
            <person name="Floi Bucao C."/>
            <person name="Jouanno E."/>
            <person name="Wen M."/>
            <person name="Mejri S."/>
            <person name="Dirks R."/>
            <person name="Jansen H."/>
            <person name="Henkel C."/>
            <person name="Chen W.J."/>
            <person name="Zahm M."/>
            <person name="Cabau C."/>
            <person name="Klopp C."/>
            <person name="Thompson A.W."/>
            <person name="Robinson-Rechavi M."/>
            <person name="Braasch I."/>
            <person name="Lecointre G."/>
            <person name="Bobe J."/>
            <person name="Postlethwait J.H."/>
            <person name="Berthelot C."/>
            <person name="Roest Crollius H."/>
            <person name="Guiguen Y."/>
        </authorList>
    </citation>
    <scope>NUCLEOTIDE SEQUENCE</scope>
    <source>
        <strain evidence="2">NC1722</strain>
    </source>
</reference>
<organism evidence="2 3">
    <name type="scientific">Aldrovandia affinis</name>
    <dbReference type="NCBI Taxonomy" id="143900"/>
    <lineage>
        <taxon>Eukaryota</taxon>
        <taxon>Metazoa</taxon>
        <taxon>Chordata</taxon>
        <taxon>Craniata</taxon>
        <taxon>Vertebrata</taxon>
        <taxon>Euteleostomi</taxon>
        <taxon>Actinopterygii</taxon>
        <taxon>Neopterygii</taxon>
        <taxon>Teleostei</taxon>
        <taxon>Notacanthiformes</taxon>
        <taxon>Halosauridae</taxon>
        <taxon>Aldrovandia</taxon>
    </lineage>
</organism>
<accession>A0AAD7SHE2</accession>
<dbReference type="AlphaFoldDB" id="A0AAD7SHE2"/>
<keyword evidence="3" id="KW-1185">Reference proteome</keyword>
<evidence type="ECO:0000313" key="3">
    <source>
        <dbReference type="Proteomes" id="UP001221898"/>
    </source>
</evidence>
<gene>
    <name evidence="2" type="ORF">AAFF_G00371720</name>
</gene>
<feature type="compositionally biased region" description="Pro residues" evidence="1">
    <location>
        <begin position="55"/>
        <end position="70"/>
    </location>
</feature>
<feature type="compositionally biased region" description="Low complexity" evidence="1">
    <location>
        <begin position="30"/>
        <end position="41"/>
    </location>
</feature>
<feature type="region of interest" description="Disordered" evidence="1">
    <location>
        <begin position="28"/>
        <end position="79"/>
    </location>
</feature>
<evidence type="ECO:0000313" key="2">
    <source>
        <dbReference type="EMBL" id="KAJ8402307.1"/>
    </source>
</evidence>
<dbReference type="Proteomes" id="UP001221898">
    <property type="component" value="Unassembled WGS sequence"/>
</dbReference>
<dbReference type="EMBL" id="JAINUG010000065">
    <property type="protein sequence ID" value="KAJ8402307.1"/>
    <property type="molecule type" value="Genomic_DNA"/>
</dbReference>
<sequence length="106" mass="11252">MASNRVCAVTGACLSGCTAAHRLYAGAPGSSDSVLSAASTSPVDQHTLPPGRTAPEPPATQSPASHPHPAPLCRTQWQRPLDQLARKPAPELHIWCEHSNWGRAIW</sequence>
<evidence type="ECO:0000256" key="1">
    <source>
        <dbReference type="SAM" id="MobiDB-lite"/>
    </source>
</evidence>